<reference evidence="1" key="2">
    <citation type="submission" date="2017-05" db="EMBL/GenBank/DDBJ databases">
        <authorList>
            <person name="Song R."/>
            <person name="Chenine A.L."/>
            <person name="Ruprecht R.M."/>
        </authorList>
    </citation>
    <scope>NUCLEOTIDE SEQUENCE</scope>
    <source>
        <strain evidence="1">SCGC AB-777_F03</strain>
    </source>
</reference>
<dbReference type="EMBL" id="QEFP01000018">
    <property type="protein sequence ID" value="PVU68322.1"/>
    <property type="molecule type" value="Genomic_DNA"/>
</dbReference>
<protein>
    <submittedName>
        <fullName evidence="1">Uncharacterized protein</fullName>
    </submittedName>
</protein>
<gene>
    <name evidence="1" type="ORF">DDW03_02705</name>
</gene>
<sequence>MRNVVWDGQYAGTIIQNHNQIVQLNNQFVGQIDPINNQQYVPLQDFYVIKGQVPVEQVTINGQTYYVIEANNINPADIAGFYTYQGWVSDFVAAMNTPGTYAAGLPGNSPVFQWENLTGTVAYQTVVYQPYGPFDGGLVLVLPNKTIIPYGAIDNIAGVSLNSYGMPNHSYNSSI</sequence>
<evidence type="ECO:0000313" key="1">
    <source>
        <dbReference type="EMBL" id="PVU68322.1"/>
    </source>
</evidence>
<accession>A0A2T9WKI4</accession>
<reference evidence="1" key="1">
    <citation type="journal article" date="2015" name="Appl. Environ. Microbiol.">
        <title>Nanoarchaeota, Their Sulfolobales Host, and Nanoarchaeota Virus Distribution across Yellowstone National Park Hot Springs.</title>
        <authorList>
            <person name="Munson-McGee J.H."/>
            <person name="Field E.K."/>
            <person name="Bateson M."/>
            <person name="Rooney C."/>
            <person name="Stepanauskas R."/>
            <person name="Young M.J."/>
        </authorList>
    </citation>
    <scope>NUCLEOTIDE SEQUENCE [LARGE SCALE GENOMIC DNA]</scope>
    <source>
        <strain evidence="1">SCGC AB-777_F03</strain>
    </source>
</reference>
<name>A0A2T9WKI4_NANST</name>
<organism evidence="1">
    <name type="scientific">Nanobsidianus stetteri</name>
    <dbReference type="NCBI Taxonomy" id="1294122"/>
    <lineage>
        <taxon>Archaea</taxon>
        <taxon>Nanobdellota</taxon>
        <taxon>Candidatus Nanoarchaeia</taxon>
        <taxon>Nanoarchaeales</taxon>
        <taxon>Nanopusillaceae</taxon>
        <taxon>Candidatus Nanobsidianus</taxon>
    </lineage>
</organism>
<proteinExistence type="predicted"/>
<dbReference type="AlphaFoldDB" id="A0A2T9WKI4"/>
<comment type="caution">
    <text evidence="1">The sequence shown here is derived from an EMBL/GenBank/DDBJ whole genome shotgun (WGS) entry which is preliminary data.</text>
</comment>